<dbReference type="PANTHER" id="PTHR34107">
    <property type="entry name" value="SLL0198 PROTEIN-RELATED"/>
    <property type="match status" value="1"/>
</dbReference>
<protein>
    <submittedName>
        <fullName evidence="2">Uma2 family endonuclease</fullName>
    </submittedName>
</protein>
<name>A0ABY5K089_9BACI</name>
<sequence>MQLIDGAIFNISPGPSHKHQQVLRELSAAFSVFLKGKECEVFFAPFDVRLFGQNKKDNEINNVVQPDLSIICDSEKLDDKGCNGSPDMIVEILSSASVKLDRWIKYRLYEEAGVKEYWIVDPVNESVEMHLLTDGQYIFKGVFTKSDTISVETLSNLVLDLEQIFI</sequence>
<keyword evidence="3" id="KW-1185">Reference proteome</keyword>
<dbReference type="Gene3D" id="3.90.1570.10">
    <property type="entry name" value="tt1808, chain A"/>
    <property type="match status" value="1"/>
</dbReference>
<proteinExistence type="predicted"/>
<dbReference type="CDD" id="cd06260">
    <property type="entry name" value="DUF820-like"/>
    <property type="match status" value="1"/>
</dbReference>
<organism evidence="2 3">
    <name type="scientific">Oceanobacillus jeddahense</name>
    <dbReference type="NCBI Taxonomy" id="1462527"/>
    <lineage>
        <taxon>Bacteria</taxon>
        <taxon>Bacillati</taxon>
        <taxon>Bacillota</taxon>
        <taxon>Bacilli</taxon>
        <taxon>Bacillales</taxon>
        <taxon>Bacillaceae</taxon>
        <taxon>Oceanobacillus</taxon>
    </lineage>
</organism>
<dbReference type="SUPFAM" id="SSF52980">
    <property type="entry name" value="Restriction endonuclease-like"/>
    <property type="match status" value="1"/>
</dbReference>
<gene>
    <name evidence="2" type="ORF">NP439_02020</name>
</gene>
<dbReference type="GO" id="GO:0004519">
    <property type="term" value="F:endonuclease activity"/>
    <property type="evidence" value="ECO:0007669"/>
    <property type="project" value="UniProtKB-KW"/>
</dbReference>
<dbReference type="InterPro" id="IPR008538">
    <property type="entry name" value="Uma2"/>
</dbReference>
<dbReference type="InterPro" id="IPR012296">
    <property type="entry name" value="Nuclease_put_TT1808"/>
</dbReference>
<evidence type="ECO:0000313" key="3">
    <source>
        <dbReference type="Proteomes" id="UP001059773"/>
    </source>
</evidence>
<evidence type="ECO:0000259" key="1">
    <source>
        <dbReference type="Pfam" id="PF05685"/>
    </source>
</evidence>
<dbReference type="RefSeq" id="WP_256710298.1">
    <property type="nucleotide sequence ID" value="NZ_CP101914.1"/>
</dbReference>
<dbReference type="EMBL" id="CP101914">
    <property type="protein sequence ID" value="UUI05455.1"/>
    <property type="molecule type" value="Genomic_DNA"/>
</dbReference>
<evidence type="ECO:0000313" key="2">
    <source>
        <dbReference type="EMBL" id="UUI05455.1"/>
    </source>
</evidence>
<feature type="domain" description="Putative restriction endonuclease" evidence="1">
    <location>
        <begin position="2"/>
        <end position="161"/>
    </location>
</feature>
<dbReference type="PANTHER" id="PTHR34107:SF4">
    <property type="entry name" value="SLL1222 PROTEIN"/>
    <property type="match status" value="1"/>
</dbReference>
<reference evidence="2" key="1">
    <citation type="submission" date="2022-07" db="EMBL/GenBank/DDBJ databases">
        <title>FELIX.</title>
        <authorList>
            <person name="Wan K.H."/>
            <person name="Park S."/>
            <person name="Lawrence Q."/>
            <person name="Eichenberger J.P."/>
            <person name="Booth B.W."/>
            <person name="Piaggio A.J."/>
            <person name="Chandler J.C."/>
            <person name="Franklin A.B."/>
            <person name="Celniker S.E."/>
        </authorList>
    </citation>
    <scope>NUCLEOTIDE SEQUENCE</scope>
    <source>
        <strain evidence="2">QA-1986 374</strain>
    </source>
</reference>
<accession>A0ABY5K089</accession>
<keyword evidence="2" id="KW-0540">Nuclease</keyword>
<keyword evidence="2" id="KW-0378">Hydrolase</keyword>
<dbReference type="Proteomes" id="UP001059773">
    <property type="component" value="Chromosome"/>
</dbReference>
<keyword evidence="2" id="KW-0255">Endonuclease</keyword>
<dbReference type="InterPro" id="IPR011335">
    <property type="entry name" value="Restrct_endonuc-II-like"/>
</dbReference>
<dbReference type="Pfam" id="PF05685">
    <property type="entry name" value="Uma2"/>
    <property type="match status" value="1"/>
</dbReference>